<organism evidence="4 5">
    <name type="scientific">Actinoallomurus acaciae</name>
    <dbReference type="NCBI Taxonomy" id="502577"/>
    <lineage>
        <taxon>Bacteria</taxon>
        <taxon>Bacillati</taxon>
        <taxon>Actinomycetota</taxon>
        <taxon>Actinomycetes</taxon>
        <taxon>Streptosporangiales</taxon>
        <taxon>Thermomonosporaceae</taxon>
        <taxon>Actinoallomurus</taxon>
    </lineage>
</organism>
<evidence type="ECO:0000256" key="1">
    <source>
        <dbReference type="ARBA" id="ARBA00022801"/>
    </source>
</evidence>
<dbReference type="Gene3D" id="3.60.40.10">
    <property type="entry name" value="PPM-type phosphatase domain"/>
    <property type="match status" value="1"/>
</dbReference>
<feature type="transmembrane region" description="Helical" evidence="2">
    <location>
        <begin position="51"/>
        <end position="69"/>
    </location>
</feature>
<keyword evidence="1 4" id="KW-0378">Hydrolase</keyword>
<reference evidence="4 5" key="1">
    <citation type="submission" date="2024-09" db="EMBL/GenBank/DDBJ databases">
        <authorList>
            <person name="Sun Q."/>
            <person name="Mori K."/>
        </authorList>
    </citation>
    <scope>NUCLEOTIDE SEQUENCE [LARGE SCALE GENOMIC DNA]</scope>
    <source>
        <strain evidence="4 5">TBRC 0563</strain>
    </source>
</reference>
<keyword evidence="2" id="KW-0812">Transmembrane</keyword>
<feature type="transmembrane region" description="Helical" evidence="2">
    <location>
        <begin position="81"/>
        <end position="98"/>
    </location>
</feature>
<dbReference type="InterPro" id="IPR052016">
    <property type="entry name" value="Bact_Sigma-Reg"/>
</dbReference>
<dbReference type="Pfam" id="PF07228">
    <property type="entry name" value="SpoIIE"/>
    <property type="match status" value="1"/>
</dbReference>
<feature type="transmembrane region" description="Helical" evidence="2">
    <location>
        <begin position="7"/>
        <end position="31"/>
    </location>
</feature>
<protein>
    <submittedName>
        <fullName evidence="4">PP2C family protein-serine/threonine phosphatase</fullName>
        <ecNumber evidence="4">3.1.3.16</ecNumber>
    </submittedName>
</protein>
<sequence length="345" mass="36883">MRRLEPLLRWLPFMVMMIVAVIDLLAGPTLGYLPLLALGPAFASLCCDVRGALLVGLIAVGLCVVLASYDGVLGHRANNMLLISLGGVTLASALASAVRQQRERELADVRTVAEVAQKVLLRPVPRSAGPLRVAVSYISAAAEARIGGDLYEVVTSPLGVRILVGDVQGKGLEAVETAAAVVGAFREAAYDEPDLTGVITRLQTSLDRVLSGERFVTAVIAELRDTRISLMSCGHPPPLAIGVDGGVHFVELPEPAPPLGMTDLVDVQPQVCDVAFAPGDQMLFYTDGVVEARDREGRFYPLQDRAFLLKEQSAEQALEDLRTDLVRHVGGPVADDAAMLLIRHR</sequence>
<evidence type="ECO:0000313" key="5">
    <source>
        <dbReference type="Proteomes" id="UP001589627"/>
    </source>
</evidence>
<evidence type="ECO:0000256" key="2">
    <source>
        <dbReference type="SAM" id="Phobius"/>
    </source>
</evidence>
<gene>
    <name evidence="4" type="ORF">ACFFNX_14235</name>
</gene>
<dbReference type="PANTHER" id="PTHR43156:SF2">
    <property type="entry name" value="STAGE II SPORULATION PROTEIN E"/>
    <property type="match status" value="1"/>
</dbReference>
<name>A0ABV5YE94_9ACTN</name>
<accession>A0ABV5YE94</accession>
<proteinExistence type="predicted"/>
<dbReference type="PANTHER" id="PTHR43156">
    <property type="entry name" value="STAGE II SPORULATION PROTEIN E-RELATED"/>
    <property type="match status" value="1"/>
</dbReference>
<dbReference type="InterPro" id="IPR001932">
    <property type="entry name" value="PPM-type_phosphatase-like_dom"/>
</dbReference>
<dbReference type="GO" id="GO:0004722">
    <property type="term" value="F:protein serine/threonine phosphatase activity"/>
    <property type="evidence" value="ECO:0007669"/>
    <property type="project" value="UniProtKB-EC"/>
</dbReference>
<feature type="domain" description="PPM-type phosphatase" evidence="3">
    <location>
        <begin position="131"/>
        <end position="344"/>
    </location>
</feature>
<dbReference type="EC" id="3.1.3.16" evidence="4"/>
<evidence type="ECO:0000259" key="3">
    <source>
        <dbReference type="SMART" id="SM00331"/>
    </source>
</evidence>
<dbReference type="EMBL" id="JBHLZP010000085">
    <property type="protein sequence ID" value="MFB9833349.1"/>
    <property type="molecule type" value="Genomic_DNA"/>
</dbReference>
<keyword evidence="2" id="KW-1133">Transmembrane helix</keyword>
<dbReference type="InterPro" id="IPR036457">
    <property type="entry name" value="PPM-type-like_dom_sf"/>
</dbReference>
<comment type="caution">
    <text evidence="4">The sequence shown here is derived from an EMBL/GenBank/DDBJ whole genome shotgun (WGS) entry which is preliminary data.</text>
</comment>
<keyword evidence="5" id="KW-1185">Reference proteome</keyword>
<evidence type="ECO:0000313" key="4">
    <source>
        <dbReference type="EMBL" id="MFB9833349.1"/>
    </source>
</evidence>
<keyword evidence="2" id="KW-0472">Membrane</keyword>
<dbReference type="SUPFAM" id="SSF81606">
    <property type="entry name" value="PP2C-like"/>
    <property type="match status" value="1"/>
</dbReference>
<dbReference type="SMART" id="SM00331">
    <property type="entry name" value="PP2C_SIG"/>
    <property type="match status" value="1"/>
</dbReference>
<dbReference type="Proteomes" id="UP001589627">
    <property type="component" value="Unassembled WGS sequence"/>
</dbReference>
<dbReference type="RefSeq" id="WP_378200817.1">
    <property type="nucleotide sequence ID" value="NZ_JBHLZP010000085.1"/>
</dbReference>